<dbReference type="GO" id="GO:0046872">
    <property type="term" value="F:metal ion binding"/>
    <property type="evidence" value="ECO:0007669"/>
    <property type="project" value="UniProtKB-KW"/>
</dbReference>
<dbReference type="OrthoDB" id="9784466at2"/>
<keyword evidence="1" id="KW-0479">Metal-binding</keyword>
<dbReference type="Gene3D" id="1.20.1440.100">
    <property type="entry name" value="SG protein - dephosphorylation function"/>
    <property type="match status" value="1"/>
</dbReference>
<dbReference type="InterPro" id="IPR006385">
    <property type="entry name" value="HAD_hydro_SerB1"/>
</dbReference>
<keyword evidence="5" id="KW-1185">Reference proteome</keyword>
<organism evidence="4 5">
    <name type="scientific">Pseudohongiella spirulinae</name>
    <dbReference type="NCBI Taxonomy" id="1249552"/>
    <lineage>
        <taxon>Bacteria</taxon>
        <taxon>Pseudomonadati</taxon>
        <taxon>Pseudomonadota</taxon>
        <taxon>Gammaproteobacteria</taxon>
        <taxon>Pseudomonadales</taxon>
        <taxon>Pseudohongiellaceae</taxon>
        <taxon>Pseudohongiella</taxon>
    </lineage>
</organism>
<dbReference type="PANTHER" id="PTHR43344:SF13">
    <property type="entry name" value="PHOSPHATASE RV3661-RELATED"/>
    <property type="match status" value="1"/>
</dbReference>
<dbReference type="STRING" id="1249552.PS2015_144"/>
<dbReference type="Gene3D" id="3.40.50.1000">
    <property type="entry name" value="HAD superfamily/HAD-like"/>
    <property type="match status" value="1"/>
</dbReference>
<dbReference type="PATRIC" id="fig|1249552.3.peg.147"/>
<dbReference type="InterPro" id="IPR023214">
    <property type="entry name" value="HAD_sf"/>
</dbReference>
<gene>
    <name evidence="4" type="ORF">PS2015_144</name>
</gene>
<dbReference type="CDD" id="cd02612">
    <property type="entry name" value="HAD_PGPPase"/>
    <property type="match status" value="1"/>
</dbReference>
<protein>
    <submittedName>
        <fullName evidence="4">HAD-superfamily subfamily IB hydrolase</fullName>
    </submittedName>
</protein>
<proteinExistence type="predicted"/>
<evidence type="ECO:0000313" key="5">
    <source>
        <dbReference type="Proteomes" id="UP000065641"/>
    </source>
</evidence>
<dbReference type="NCBIfam" id="TIGR01488">
    <property type="entry name" value="HAD-SF-IB"/>
    <property type="match status" value="1"/>
</dbReference>
<dbReference type="InterPro" id="IPR036412">
    <property type="entry name" value="HAD-like_sf"/>
</dbReference>
<evidence type="ECO:0000256" key="3">
    <source>
        <dbReference type="ARBA" id="ARBA00022842"/>
    </source>
</evidence>
<dbReference type="InterPro" id="IPR050582">
    <property type="entry name" value="HAD-like_SerB"/>
</dbReference>
<accession>A0A0S2K934</accession>
<keyword evidence="2 4" id="KW-0378">Hydrolase</keyword>
<evidence type="ECO:0000256" key="2">
    <source>
        <dbReference type="ARBA" id="ARBA00022801"/>
    </source>
</evidence>
<dbReference type="NCBIfam" id="TIGR01490">
    <property type="entry name" value="HAD-SF-IB-hyp1"/>
    <property type="match status" value="1"/>
</dbReference>
<dbReference type="KEGG" id="pspi:PS2015_144"/>
<dbReference type="Pfam" id="PF12710">
    <property type="entry name" value="HAD"/>
    <property type="match status" value="1"/>
</dbReference>
<evidence type="ECO:0000256" key="1">
    <source>
        <dbReference type="ARBA" id="ARBA00022723"/>
    </source>
</evidence>
<dbReference type="EMBL" id="CP013189">
    <property type="protein sequence ID" value="ALO44839.1"/>
    <property type="molecule type" value="Genomic_DNA"/>
</dbReference>
<dbReference type="SUPFAM" id="SSF56784">
    <property type="entry name" value="HAD-like"/>
    <property type="match status" value="1"/>
</dbReference>
<dbReference type="GO" id="GO:0016787">
    <property type="term" value="F:hydrolase activity"/>
    <property type="evidence" value="ECO:0007669"/>
    <property type="project" value="UniProtKB-KW"/>
</dbReference>
<evidence type="ECO:0000313" key="4">
    <source>
        <dbReference type="EMBL" id="ALO44839.1"/>
    </source>
</evidence>
<reference evidence="4 5" key="1">
    <citation type="submission" date="2015-11" db="EMBL/GenBank/DDBJ databases">
        <authorList>
            <person name="Zhang Y."/>
            <person name="Guo Z."/>
        </authorList>
    </citation>
    <scope>NUCLEOTIDE SEQUENCE [LARGE SCALE GENOMIC DNA]</scope>
    <source>
        <strain evidence="4 5">KCTC 32221</strain>
    </source>
</reference>
<dbReference type="RefSeq" id="WP_058020366.1">
    <property type="nucleotide sequence ID" value="NZ_CP013189.1"/>
</dbReference>
<dbReference type="Proteomes" id="UP000065641">
    <property type="component" value="Chromosome"/>
</dbReference>
<dbReference type="PANTHER" id="PTHR43344">
    <property type="entry name" value="PHOSPHOSERINE PHOSPHATASE"/>
    <property type="match status" value="1"/>
</dbReference>
<sequence length="223" mass="24879">MRKLAIFDLDNTLLAGDSDHAWGEFLINEGLADAEAHRRQNDAFYAQYQQGTLDMQQYLEFAIAPVVGFSRERLDELHQRFMQQHVDPIVLPAALALVEEHKTAGDLCLIVTATNRFVTQPIATRFGVHDLIATDLEVADEVFTGRIAGIPCFQAGKIRKLQSWLDANPEHGANISHSVFYSDSFNDIPLMEAAGEAVAVDPDDKLRAHAQRMGWPVISLRQP</sequence>
<name>A0A0S2K934_9GAMM</name>
<dbReference type="AlphaFoldDB" id="A0A0S2K934"/>
<keyword evidence="3" id="KW-0460">Magnesium</keyword>